<evidence type="ECO:0000256" key="3">
    <source>
        <dbReference type="ARBA" id="ARBA00022679"/>
    </source>
</evidence>
<dbReference type="PROSITE" id="PS00933">
    <property type="entry name" value="FGGY_KINASES_1"/>
    <property type="match status" value="1"/>
</dbReference>
<dbReference type="InterPro" id="IPR006000">
    <property type="entry name" value="Xylulokinase"/>
</dbReference>
<evidence type="ECO:0000256" key="7">
    <source>
        <dbReference type="ARBA" id="ARBA00023277"/>
    </source>
</evidence>
<dbReference type="EMBL" id="UHJC01000001">
    <property type="protein sequence ID" value="SUP81456.1"/>
    <property type="molecule type" value="Genomic_DNA"/>
</dbReference>
<dbReference type="EC" id="2.7.1.17" evidence="8"/>
<dbReference type="Pfam" id="PF00370">
    <property type="entry name" value="FGGY_N"/>
    <property type="match status" value="1"/>
</dbReference>
<evidence type="ECO:0000259" key="10">
    <source>
        <dbReference type="Pfam" id="PF00370"/>
    </source>
</evidence>
<keyword evidence="5 8" id="KW-0418">Kinase</keyword>
<evidence type="ECO:0000313" key="12">
    <source>
        <dbReference type="EMBL" id="SUP81456.1"/>
    </source>
</evidence>
<evidence type="ECO:0000256" key="2">
    <source>
        <dbReference type="ARBA" id="ARBA00022629"/>
    </source>
</evidence>
<dbReference type="InterPro" id="IPR018483">
    <property type="entry name" value="Carb_kinase_FGGY_CS"/>
</dbReference>
<evidence type="ECO:0000256" key="1">
    <source>
        <dbReference type="ARBA" id="ARBA00009156"/>
    </source>
</evidence>
<comment type="similarity">
    <text evidence="1 8 9">Belongs to the FGGY kinase family.</text>
</comment>
<dbReference type="InterPro" id="IPR043129">
    <property type="entry name" value="ATPase_NBD"/>
</dbReference>
<dbReference type="InterPro" id="IPR018484">
    <property type="entry name" value="FGGY_N"/>
</dbReference>
<feature type="domain" description="Carbohydrate kinase FGGY C-terminal" evidence="11">
    <location>
        <begin position="257"/>
        <end position="477"/>
    </location>
</feature>
<protein>
    <recommendedName>
        <fullName evidence="8">Xylulose kinase</fullName>
        <shortName evidence="8">Xylulokinase</shortName>
        <ecNumber evidence="8">2.7.1.17</ecNumber>
    </recommendedName>
</protein>
<keyword evidence="6 8" id="KW-0067">ATP-binding</keyword>
<comment type="catalytic activity">
    <reaction evidence="8">
        <text>D-xylulose + ATP = D-xylulose 5-phosphate + ADP + H(+)</text>
        <dbReference type="Rhea" id="RHEA:10964"/>
        <dbReference type="ChEBI" id="CHEBI:15378"/>
        <dbReference type="ChEBI" id="CHEBI:17140"/>
        <dbReference type="ChEBI" id="CHEBI:30616"/>
        <dbReference type="ChEBI" id="CHEBI:57737"/>
        <dbReference type="ChEBI" id="CHEBI:456216"/>
        <dbReference type="EC" id="2.7.1.17"/>
    </reaction>
</comment>
<accession>A0A380Q6M8</accession>
<dbReference type="SUPFAM" id="SSF53067">
    <property type="entry name" value="Actin-like ATPase domain"/>
    <property type="match status" value="2"/>
</dbReference>
<organism evidence="12 13">
    <name type="scientific">Yersinia pseudotuberculosis</name>
    <dbReference type="NCBI Taxonomy" id="633"/>
    <lineage>
        <taxon>Bacteria</taxon>
        <taxon>Pseudomonadati</taxon>
        <taxon>Pseudomonadota</taxon>
        <taxon>Gammaproteobacteria</taxon>
        <taxon>Enterobacterales</taxon>
        <taxon>Yersiniaceae</taxon>
        <taxon>Yersinia</taxon>
    </lineage>
</organism>
<dbReference type="GO" id="GO:0004856">
    <property type="term" value="F:D-xylulokinase activity"/>
    <property type="evidence" value="ECO:0007669"/>
    <property type="project" value="UniProtKB-UniRule"/>
</dbReference>
<keyword evidence="2 8" id="KW-0859">Xylose metabolism</keyword>
<dbReference type="GO" id="GO:0042732">
    <property type="term" value="P:D-xylose metabolic process"/>
    <property type="evidence" value="ECO:0007669"/>
    <property type="project" value="UniProtKB-KW"/>
</dbReference>
<evidence type="ECO:0000256" key="5">
    <source>
        <dbReference type="ARBA" id="ARBA00022777"/>
    </source>
</evidence>
<evidence type="ECO:0000256" key="6">
    <source>
        <dbReference type="ARBA" id="ARBA00022840"/>
    </source>
</evidence>
<dbReference type="CDD" id="cd07808">
    <property type="entry name" value="ASKHA_NBD_FGGY_EcXK-like"/>
    <property type="match status" value="1"/>
</dbReference>
<name>A0A380Q6M8_YERPU</name>
<dbReference type="Proteomes" id="UP000255087">
    <property type="component" value="Unassembled WGS sequence"/>
</dbReference>
<dbReference type="GO" id="GO:0005998">
    <property type="term" value="P:xylulose catabolic process"/>
    <property type="evidence" value="ECO:0007669"/>
    <property type="project" value="UniProtKB-UniRule"/>
</dbReference>
<feature type="site" description="Important for activity" evidence="8">
    <location>
        <position position="8"/>
    </location>
</feature>
<gene>
    <name evidence="12" type="primary">xylB1_1</name>
    <name evidence="8" type="synonym">xylB</name>
    <name evidence="12" type="ORF">NCTC8580_01554</name>
</gene>
<dbReference type="InterPro" id="IPR018485">
    <property type="entry name" value="FGGY_C"/>
</dbReference>
<dbReference type="Gene3D" id="3.30.420.40">
    <property type="match status" value="2"/>
</dbReference>
<dbReference type="GO" id="GO:0005524">
    <property type="term" value="F:ATP binding"/>
    <property type="evidence" value="ECO:0007669"/>
    <property type="project" value="UniProtKB-UniRule"/>
</dbReference>
<keyword evidence="3 8" id="KW-0808">Transferase</keyword>
<comment type="function">
    <text evidence="8">Catalyzes the phosphorylation of D-xylulose to D-xylulose 5-phosphate.</text>
</comment>
<dbReference type="InterPro" id="IPR050406">
    <property type="entry name" value="FGGY_Carb_Kinase"/>
</dbReference>
<dbReference type="InterPro" id="IPR000577">
    <property type="entry name" value="Carb_kinase_FGGY"/>
</dbReference>
<evidence type="ECO:0000256" key="8">
    <source>
        <dbReference type="HAMAP-Rule" id="MF_02220"/>
    </source>
</evidence>
<dbReference type="PIRSF" id="PIRSF000538">
    <property type="entry name" value="GlpK"/>
    <property type="match status" value="1"/>
</dbReference>
<keyword evidence="4 8" id="KW-0547">Nucleotide-binding</keyword>
<dbReference type="Pfam" id="PF02782">
    <property type="entry name" value="FGGY_C"/>
    <property type="match status" value="1"/>
</dbReference>
<evidence type="ECO:0000313" key="13">
    <source>
        <dbReference type="Proteomes" id="UP000255087"/>
    </source>
</evidence>
<dbReference type="HAMAP" id="MF_02220">
    <property type="entry name" value="XylB"/>
    <property type="match status" value="1"/>
</dbReference>
<dbReference type="PROSITE" id="PS00445">
    <property type="entry name" value="FGGY_KINASES_2"/>
    <property type="match status" value="1"/>
</dbReference>
<dbReference type="AlphaFoldDB" id="A0A380Q6M8"/>
<keyword evidence="7 8" id="KW-0119">Carbohydrate metabolism</keyword>
<dbReference type="RefSeq" id="WP_106441164.1">
    <property type="nucleotide sequence ID" value="NZ_NCLF01000032.1"/>
</dbReference>
<proteinExistence type="inferred from homology"/>
<feature type="binding site" evidence="8">
    <location>
        <begin position="79"/>
        <end position="80"/>
    </location>
    <ligand>
        <name>substrate</name>
    </ligand>
</feature>
<evidence type="ECO:0000256" key="4">
    <source>
        <dbReference type="ARBA" id="ARBA00022741"/>
    </source>
</evidence>
<reference evidence="12 13" key="1">
    <citation type="submission" date="2018-06" db="EMBL/GenBank/DDBJ databases">
        <authorList>
            <consortium name="Pathogen Informatics"/>
            <person name="Doyle S."/>
        </authorList>
    </citation>
    <scope>NUCLEOTIDE SEQUENCE [LARGE SCALE GENOMIC DNA]</scope>
    <source>
        <strain evidence="12 13">NCTC8580</strain>
    </source>
</reference>
<evidence type="ECO:0000256" key="9">
    <source>
        <dbReference type="RuleBase" id="RU003733"/>
    </source>
</evidence>
<dbReference type="PANTHER" id="PTHR43095:SF5">
    <property type="entry name" value="XYLULOSE KINASE"/>
    <property type="match status" value="1"/>
</dbReference>
<feature type="active site" description="Proton acceptor" evidence="8">
    <location>
        <position position="239"/>
    </location>
</feature>
<feature type="domain" description="Carbohydrate kinase FGGY N-terminal" evidence="10">
    <location>
        <begin position="4"/>
        <end position="246"/>
    </location>
</feature>
<evidence type="ECO:0000259" key="11">
    <source>
        <dbReference type="Pfam" id="PF02782"/>
    </source>
</evidence>
<sequence length="534" mass="55912">MQALLGIDIGTSGCKALLIGIDGAVIAADTASYPLSQPQLGWAEQDPELWIEGARRAVAGALAKAPTLELLCVGLSGQMHGLVSLDAAHQVLRPAILWNDQRNSAECKQITDAAGGLKGLLAATNNRMLVGYTGGKIVWMQQHEPDLFARMTTVLNPKDYLRLRLTGEVATEVSDASGTGLFDVRARQWASDLIENVGIDRALLPPVFESQVISGQVSAVGAELFGIPKGTPVAGGGGDAVIQTFGSGVIAPGELQTTIGTAGILAAALDTPQANPDGRLQVFCHVVADKWHCMGVSLNAGGAMSWFRDTFYVGGVGVNMAVPSFDQFTPSDQITPFFEQTTPSFAQITPSFEQIVAEAAASPAGARGLLFLPYLNGERCPHPDPAARGAFIGLTACHNRGDVVRAVMEGVVHALVDMHTLMKPLGINGRVVKASGGGARSPLWRQMQADIFGCDVLTTEGAAEGAAFGAALVAGLAIGVWSDATSAAASCRIITREQPNPATAAVVAEAQRIYRTLYPALRETFAELGDPTFM</sequence>
<dbReference type="PANTHER" id="PTHR43095">
    <property type="entry name" value="SUGAR KINASE"/>
    <property type="match status" value="1"/>
</dbReference>